<sequence>MEPLALVPLQFQFCKAVFKPHTQTPGLADVANLSFGSAKNWVMARVGHIRGTCSYGRISSLIGPYLGRLLQNPRLIVQTIGPHIKYSISSQKAIYRALIGPNFGTDVTSGISEPLPAV</sequence>
<dbReference type="EMBL" id="BSXT01001739">
    <property type="protein sequence ID" value="GMF44884.1"/>
    <property type="molecule type" value="Genomic_DNA"/>
</dbReference>
<comment type="caution">
    <text evidence="1">The sequence shown here is derived from an EMBL/GenBank/DDBJ whole genome shotgun (WGS) entry which is preliminary data.</text>
</comment>
<dbReference type="AlphaFoldDB" id="A0A9W7CZL5"/>
<evidence type="ECO:0000313" key="2">
    <source>
        <dbReference type="Proteomes" id="UP001165121"/>
    </source>
</evidence>
<protein>
    <submittedName>
        <fullName evidence="1">Unnamed protein product</fullName>
    </submittedName>
</protein>
<name>A0A9W7CZL5_9STRA</name>
<reference evidence="1" key="1">
    <citation type="submission" date="2023-04" db="EMBL/GenBank/DDBJ databases">
        <title>Phytophthora fragariaefolia NBRC 109709.</title>
        <authorList>
            <person name="Ichikawa N."/>
            <person name="Sato H."/>
            <person name="Tonouchi N."/>
        </authorList>
    </citation>
    <scope>NUCLEOTIDE SEQUENCE</scope>
    <source>
        <strain evidence="1">NBRC 109709</strain>
    </source>
</reference>
<proteinExistence type="predicted"/>
<gene>
    <name evidence="1" type="ORF">Pfra01_001585100</name>
</gene>
<accession>A0A9W7CZL5</accession>
<keyword evidence="2" id="KW-1185">Reference proteome</keyword>
<dbReference type="Proteomes" id="UP001165121">
    <property type="component" value="Unassembled WGS sequence"/>
</dbReference>
<evidence type="ECO:0000313" key="1">
    <source>
        <dbReference type="EMBL" id="GMF44884.1"/>
    </source>
</evidence>
<organism evidence="1 2">
    <name type="scientific">Phytophthora fragariaefolia</name>
    <dbReference type="NCBI Taxonomy" id="1490495"/>
    <lineage>
        <taxon>Eukaryota</taxon>
        <taxon>Sar</taxon>
        <taxon>Stramenopiles</taxon>
        <taxon>Oomycota</taxon>
        <taxon>Peronosporomycetes</taxon>
        <taxon>Peronosporales</taxon>
        <taxon>Peronosporaceae</taxon>
        <taxon>Phytophthora</taxon>
    </lineage>
</organism>